<dbReference type="STRING" id="284590.Q6CKF9"/>
<dbReference type="GO" id="GO:0042795">
    <property type="term" value="P:snRNA transcription by RNA polymerase II"/>
    <property type="evidence" value="ECO:0007669"/>
    <property type="project" value="TreeGrafter"/>
</dbReference>
<dbReference type="PROSITE" id="PS50090">
    <property type="entry name" value="MYB_LIKE"/>
    <property type="match status" value="3"/>
</dbReference>
<evidence type="ECO:0000256" key="2">
    <source>
        <dbReference type="ARBA" id="ARBA00023125"/>
    </source>
</evidence>
<dbReference type="Gene3D" id="1.10.10.60">
    <property type="entry name" value="Homeodomain-like"/>
    <property type="match status" value="3"/>
</dbReference>
<dbReference type="InterPro" id="IPR051575">
    <property type="entry name" value="Myb-like_DNA-bd"/>
</dbReference>
<feature type="region of interest" description="Disordered" evidence="5">
    <location>
        <begin position="470"/>
        <end position="496"/>
    </location>
</feature>
<dbReference type="PANTHER" id="PTHR46621">
    <property type="entry name" value="SNRNA-ACTIVATING PROTEIN COMPLEX SUBUNIT 4"/>
    <property type="match status" value="1"/>
</dbReference>
<dbReference type="GeneID" id="2895118"/>
<keyword evidence="3" id="KW-0804">Transcription</keyword>
<dbReference type="GO" id="GO:0042796">
    <property type="term" value="P:snRNA transcription by RNA polymerase III"/>
    <property type="evidence" value="ECO:0007669"/>
    <property type="project" value="TreeGrafter"/>
</dbReference>
<dbReference type="Proteomes" id="UP000000598">
    <property type="component" value="Chromosome F"/>
</dbReference>
<evidence type="ECO:0000256" key="5">
    <source>
        <dbReference type="SAM" id="MobiDB-lite"/>
    </source>
</evidence>
<evidence type="ECO:0000259" key="7">
    <source>
        <dbReference type="PROSITE" id="PS51294"/>
    </source>
</evidence>
<feature type="compositionally biased region" description="Basic residues" evidence="5">
    <location>
        <begin position="635"/>
        <end position="646"/>
    </location>
</feature>
<feature type="domain" description="Myb-like" evidence="6">
    <location>
        <begin position="183"/>
        <end position="233"/>
    </location>
</feature>
<feature type="domain" description="HTH myb-type" evidence="7">
    <location>
        <begin position="189"/>
        <end position="237"/>
    </location>
</feature>
<dbReference type="InterPro" id="IPR009057">
    <property type="entry name" value="Homeodomain-like_sf"/>
</dbReference>
<evidence type="ECO:0000256" key="3">
    <source>
        <dbReference type="ARBA" id="ARBA00023163"/>
    </source>
</evidence>
<name>Q6CKF9_KLULA</name>
<feature type="compositionally biased region" description="Polar residues" evidence="5">
    <location>
        <begin position="282"/>
        <end position="298"/>
    </location>
</feature>
<feature type="region of interest" description="Disordered" evidence="5">
    <location>
        <begin position="1"/>
        <end position="36"/>
    </location>
</feature>
<keyword evidence="9" id="KW-1185">Reference proteome</keyword>
<dbReference type="EMBL" id="CR382126">
    <property type="protein sequence ID" value="CAG98288.1"/>
    <property type="molecule type" value="Genomic_DNA"/>
</dbReference>
<evidence type="ECO:0000256" key="4">
    <source>
        <dbReference type="ARBA" id="ARBA00023242"/>
    </source>
</evidence>
<dbReference type="GO" id="GO:0000978">
    <property type="term" value="F:RNA polymerase II cis-regulatory region sequence-specific DNA binding"/>
    <property type="evidence" value="ECO:0007669"/>
    <property type="project" value="TreeGrafter"/>
</dbReference>
<dbReference type="GO" id="GO:0019185">
    <property type="term" value="C:snRNA-activating protein complex"/>
    <property type="evidence" value="ECO:0007669"/>
    <property type="project" value="TreeGrafter"/>
</dbReference>
<keyword evidence="1" id="KW-0805">Transcription regulation</keyword>
<evidence type="ECO:0000313" key="9">
    <source>
        <dbReference type="Proteomes" id="UP000000598"/>
    </source>
</evidence>
<feature type="region of interest" description="Disordered" evidence="5">
    <location>
        <begin position="564"/>
        <end position="613"/>
    </location>
</feature>
<dbReference type="KEGG" id="kla:KLLA0_F10978g"/>
<evidence type="ECO:0000256" key="1">
    <source>
        <dbReference type="ARBA" id="ARBA00023015"/>
    </source>
</evidence>
<feature type="domain" description="Myb-like" evidence="6">
    <location>
        <begin position="58"/>
        <end position="129"/>
    </location>
</feature>
<feature type="domain" description="HTH myb-type" evidence="7">
    <location>
        <begin position="130"/>
        <end position="184"/>
    </location>
</feature>
<dbReference type="PANTHER" id="PTHR46621:SF1">
    <property type="entry name" value="SNRNA-ACTIVATING PROTEIN COMPLEX SUBUNIT 4"/>
    <property type="match status" value="1"/>
</dbReference>
<accession>Q6CKF9</accession>
<dbReference type="PROSITE" id="PS51294">
    <property type="entry name" value="HTH_MYB"/>
    <property type="match status" value="2"/>
</dbReference>
<dbReference type="OMA" id="IHQHIHN"/>
<dbReference type="InterPro" id="IPR017930">
    <property type="entry name" value="Myb_dom"/>
</dbReference>
<keyword evidence="4" id="KW-0539">Nucleus</keyword>
<feature type="region of interest" description="Disordered" evidence="5">
    <location>
        <begin position="261"/>
        <end position="303"/>
    </location>
</feature>
<dbReference type="RefSeq" id="XP_455580.1">
    <property type="nucleotide sequence ID" value="XM_455580.1"/>
</dbReference>
<dbReference type="FunCoup" id="Q6CKF9">
    <property type="interactions" value="2113"/>
</dbReference>
<dbReference type="Pfam" id="PF00249">
    <property type="entry name" value="Myb_DNA-binding"/>
    <property type="match status" value="2"/>
</dbReference>
<dbReference type="HOGENOM" id="CLU_021117_0_0_1"/>
<dbReference type="AlphaFoldDB" id="Q6CKF9"/>
<protein>
    <submittedName>
        <fullName evidence="8">KLLA0F10978p</fullName>
    </submittedName>
</protein>
<feature type="region of interest" description="Disordered" evidence="5">
    <location>
        <begin position="332"/>
        <end position="351"/>
    </location>
</feature>
<feature type="compositionally biased region" description="Basic and acidic residues" evidence="5">
    <location>
        <begin position="262"/>
        <end position="272"/>
    </location>
</feature>
<dbReference type="GO" id="GO:0001006">
    <property type="term" value="F:RNA polymerase III type 3 promoter sequence-specific DNA binding"/>
    <property type="evidence" value="ECO:0007669"/>
    <property type="project" value="TreeGrafter"/>
</dbReference>
<sequence>MNESSSEKGTVASSVSDDSGDMSEEHMSNLRKRVKKEPVNALEVSESLGYQTFRRKMRKIWTKEEDDLLRKLVNESLVNLGYPDGIKSIKTIQQSSNVVKKIPWDQLAKQFELDNKKATDVKKRWTSSLDPVLKKGKWTPEEDELLLKSYEHHGPQWFKISYVLENRTEDQCAKRYIEVLDPSTKDRLRPWDETEDLLLIAKVKKYGTKWRQISTEMDARPSLTCRNRWRKIITMVVRGVASETIKSAVQAGNMDAGNEMTRLGEENEKENKTDDDEDVSRPMSTSNTPQPSMKSPSGTVKREESTPMIFDMTNRTNSSAALLDVLKTGKINANDGQQPHQSNERSTATPDPAVLNSIISPSPHYNSPHPSIFVGSINKKESALPSPSTFLPIPNVETRKQQPETTVDWKFSLKESSGHTLSNGVISNADLVKQLINHAKANDLKISIHQHIHNHYLAPRQISPPPLMLPQQQQNKHIGNTTSNSQDLPKIRSPSFSDFETDFLSKTPNFNNWGLDDETQSPSALNDKLQRFYHHHHHHHHDSLDEAQEQNIKQQHLMNGANYAQNGLSQLPPNPTSSTASYPSPTAPEIREIGPSRHSHFNYLPPTVKPQLGSSENAKTVELSRLLNPSPNGLHGHKRKQTKRRGKNESRNSSAAGSTGNTPAEDFDRNGPKNKVTPSTVSSISIMEEDGNDFWENLRSLGGNIGSDGKSSERKSPSISHINDLFQNTENAADTPTGYDAIFKFCEQKQMDDKQSTEEVVAEFAINPS</sequence>
<feature type="domain" description="Myb-like" evidence="6">
    <location>
        <begin position="130"/>
        <end position="180"/>
    </location>
</feature>
<gene>
    <name evidence="8" type="ORF">KLLA0_F10978g</name>
</gene>
<proteinExistence type="predicted"/>
<dbReference type="InterPro" id="IPR001005">
    <property type="entry name" value="SANT/Myb"/>
</dbReference>
<feature type="compositionally biased region" description="Polar residues" evidence="5">
    <location>
        <begin position="651"/>
        <end position="662"/>
    </location>
</feature>
<organism evidence="8 9">
    <name type="scientific">Kluyveromyces lactis (strain ATCC 8585 / CBS 2359 / DSM 70799 / NBRC 1267 / NRRL Y-1140 / WM37)</name>
    <name type="common">Yeast</name>
    <name type="synonym">Candida sphaerica</name>
    <dbReference type="NCBI Taxonomy" id="284590"/>
    <lineage>
        <taxon>Eukaryota</taxon>
        <taxon>Fungi</taxon>
        <taxon>Dikarya</taxon>
        <taxon>Ascomycota</taxon>
        <taxon>Saccharomycotina</taxon>
        <taxon>Saccharomycetes</taxon>
        <taxon>Saccharomycetales</taxon>
        <taxon>Saccharomycetaceae</taxon>
        <taxon>Kluyveromyces</taxon>
    </lineage>
</organism>
<reference evidence="8 9" key="1">
    <citation type="journal article" date="2004" name="Nature">
        <title>Genome evolution in yeasts.</title>
        <authorList>
            <consortium name="Genolevures"/>
            <person name="Dujon B."/>
            <person name="Sherman D."/>
            <person name="Fischer G."/>
            <person name="Durrens P."/>
            <person name="Casaregola S."/>
            <person name="Lafontaine I."/>
            <person name="de Montigny J."/>
            <person name="Marck C."/>
            <person name="Neuveglise C."/>
            <person name="Talla E."/>
            <person name="Goffard N."/>
            <person name="Frangeul L."/>
            <person name="Aigle M."/>
            <person name="Anthouard V."/>
            <person name="Babour A."/>
            <person name="Barbe V."/>
            <person name="Barnay S."/>
            <person name="Blanchin S."/>
            <person name="Beckerich J.M."/>
            <person name="Beyne E."/>
            <person name="Bleykasten C."/>
            <person name="Boisrame A."/>
            <person name="Boyer J."/>
            <person name="Cattolico L."/>
            <person name="Confanioleri F."/>
            <person name="de Daruvar A."/>
            <person name="Despons L."/>
            <person name="Fabre E."/>
            <person name="Fairhead C."/>
            <person name="Ferry-Dumazet H."/>
            <person name="Groppi A."/>
            <person name="Hantraye F."/>
            <person name="Hennequin C."/>
            <person name="Jauniaux N."/>
            <person name="Joyet P."/>
            <person name="Kachouri R."/>
            <person name="Kerrest A."/>
            <person name="Koszul R."/>
            <person name="Lemaire M."/>
            <person name="Lesur I."/>
            <person name="Ma L."/>
            <person name="Muller H."/>
            <person name="Nicaud J.M."/>
            <person name="Nikolski M."/>
            <person name="Oztas S."/>
            <person name="Ozier-Kalogeropoulos O."/>
            <person name="Pellenz S."/>
            <person name="Potier S."/>
            <person name="Richard G.F."/>
            <person name="Straub M.L."/>
            <person name="Suleau A."/>
            <person name="Swennene D."/>
            <person name="Tekaia F."/>
            <person name="Wesolowski-Louvel M."/>
            <person name="Westhof E."/>
            <person name="Wirth B."/>
            <person name="Zeniou-Meyer M."/>
            <person name="Zivanovic I."/>
            <person name="Bolotin-Fukuhara M."/>
            <person name="Thierry A."/>
            <person name="Bouchier C."/>
            <person name="Caudron B."/>
            <person name="Scarpelli C."/>
            <person name="Gaillardin C."/>
            <person name="Weissenbach J."/>
            <person name="Wincker P."/>
            <person name="Souciet J.L."/>
        </authorList>
    </citation>
    <scope>NUCLEOTIDE SEQUENCE [LARGE SCALE GENOMIC DNA]</scope>
    <source>
        <strain evidence="9">ATCC 8585 / CBS 2359 / DSM 70799 / NBRC 1267 / NRRL Y-1140 / WM37</strain>
    </source>
</reference>
<dbReference type="eggNOG" id="KOG0048">
    <property type="taxonomic scope" value="Eukaryota"/>
</dbReference>
<feature type="compositionally biased region" description="Polar residues" evidence="5">
    <location>
        <begin position="334"/>
        <end position="349"/>
    </location>
</feature>
<feature type="compositionally biased region" description="Low complexity" evidence="5">
    <location>
        <begin position="576"/>
        <end position="588"/>
    </location>
</feature>
<evidence type="ECO:0000259" key="6">
    <source>
        <dbReference type="PROSITE" id="PS50090"/>
    </source>
</evidence>
<dbReference type="PaxDb" id="284590-Q6CKF9"/>
<evidence type="ECO:0000313" key="8">
    <source>
        <dbReference type="EMBL" id="CAG98288.1"/>
    </source>
</evidence>
<feature type="region of interest" description="Disordered" evidence="5">
    <location>
        <begin position="625"/>
        <end position="683"/>
    </location>
</feature>
<dbReference type="InParanoid" id="Q6CKF9"/>
<feature type="compositionally biased region" description="Polar residues" evidence="5">
    <location>
        <begin position="1"/>
        <end position="17"/>
    </location>
</feature>
<dbReference type="SMART" id="SM00717">
    <property type="entry name" value="SANT"/>
    <property type="match status" value="3"/>
</dbReference>
<keyword evidence="2" id="KW-0238">DNA-binding</keyword>
<dbReference type="CDD" id="cd00167">
    <property type="entry name" value="SANT"/>
    <property type="match status" value="3"/>
</dbReference>
<dbReference type="SUPFAM" id="SSF46689">
    <property type="entry name" value="Homeodomain-like"/>
    <property type="match status" value="2"/>
</dbReference>
<feature type="compositionally biased region" description="Polar residues" evidence="5">
    <location>
        <begin position="475"/>
        <end position="487"/>
    </location>
</feature>